<keyword evidence="2" id="KW-1133">Transmembrane helix</keyword>
<evidence type="ECO:0000313" key="3">
    <source>
        <dbReference type="EMBL" id="EPQ58198.1"/>
    </source>
</evidence>
<evidence type="ECO:0000256" key="2">
    <source>
        <dbReference type="SAM" id="Phobius"/>
    </source>
</evidence>
<feature type="transmembrane region" description="Helical" evidence="2">
    <location>
        <begin position="12"/>
        <end position="34"/>
    </location>
</feature>
<feature type="transmembrane region" description="Helical" evidence="2">
    <location>
        <begin position="115"/>
        <end position="142"/>
    </location>
</feature>
<keyword evidence="2" id="KW-0472">Membrane</keyword>
<sequence>MSSPVFLRVRGIAFTIVSFTSLVWIVLLCLEIFLRWDVSDPQQRSFAVLLLIVNTITIVMLPLLILTRFRVWLDAARLLFLLMAHIGVAVAYVAWTPKFHCPDQTPDQQGVCMLVNMYILIASWVNPAFLLTYAAFLIIMVLRSPLPLDAEPTPEDDLEKAKGRASTLPLQGVGDSGAAPTSEIRDSSQRLKDLLNAVFPDSPATAERDSTSPMRSDNRKSASSIKRDRLSKPLPASYFYNQ</sequence>
<feature type="compositionally biased region" description="Basic and acidic residues" evidence="1">
    <location>
        <begin position="206"/>
        <end position="231"/>
    </location>
</feature>
<dbReference type="OrthoDB" id="3065653at2759"/>
<dbReference type="KEGG" id="gtr:GLOTRDRAFT_110068"/>
<dbReference type="RefSeq" id="XP_007863447.1">
    <property type="nucleotide sequence ID" value="XM_007865256.1"/>
</dbReference>
<protein>
    <submittedName>
        <fullName evidence="3">Uncharacterized protein</fullName>
    </submittedName>
</protein>
<reference evidence="3 4" key="1">
    <citation type="journal article" date="2012" name="Science">
        <title>The Paleozoic origin of enzymatic lignin decomposition reconstructed from 31 fungal genomes.</title>
        <authorList>
            <person name="Floudas D."/>
            <person name="Binder M."/>
            <person name="Riley R."/>
            <person name="Barry K."/>
            <person name="Blanchette R.A."/>
            <person name="Henrissat B."/>
            <person name="Martinez A.T."/>
            <person name="Otillar R."/>
            <person name="Spatafora J.W."/>
            <person name="Yadav J.S."/>
            <person name="Aerts A."/>
            <person name="Benoit I."/>
            <person name="Boyd A."/>
            <person name="Carlson A."/>
            <person name="Copeland A."/>
            <person name="Coutinho P.M."/>
            <person name="de Vries R.P."/>
            <person name="Ferreira P."/>
            <person name="Findley K."/>
            <person name="Foster B."/>
            <person name="Gaskell J."/>
            <person name="Glotzer D."/>
            <person name="Gorecki P."/>
            <person name="Heitman J."/>
            <person name="Hesse C."/>
            <person name="Hori C."/>
            <person name="Igarashi K."/>
            <person name="Jurgens J.A."/>
            <person name="Kallen N."/>
            <person name="Kersten P."/>
            <person name="Kohler A."/>
            <person name="Kuees U."/>
            <person name="Kumar T.K.A."/>
            <person name="Kuo A."/>
            <person name="LaButti K."/>
            <person name="Larrondo L.F."/>
            <person name="Lindquist E."/>
            <person name="Ling A."/>
            <person name="Lombard V."/>
            <person name="Lucas S."/>
            <person name="Lundell T."/>
            <person name="Martin R."/>
            <person name="McLaughlin D.J."/>
            <person name="Morgenstern I."/>
            <person name="Morin E."/>
            <person name="Murat C."/>
            <person name="Nagy L.G."/>
            <person name="Nolan M."/>
            <person name="Ohm R.A."/>
            <person name="Patyshakuliyeva A."/>
            <person name="Rokas A."/>
            <person name="Ruiz-Duenas F.J."/>
            <person name="Sabat G."/>
            <person name="Salamov A."/>
            <person name="Samejima M."/>
            <person name="Schmutz J."/>
            <person name="Slot J.C."/>
            <person name="St John F."/>
            <person name="Stenlid J."/>
            <person name="Sun H."/>
            <person name="Sun S."/>
            <person name="Syed K."/>
            <person name="Tsang A."/>
            <person name="Wiebenga A."/>
            <person name="Young D."/>
            <person name="Pisabarro A."/>
            <person name="Eastwood D.C."/>
            <person name="Martin F."/>
            <person name="Cullen D."/>
            <person name="Grigoriev I.V."/>
            <person name="Hibbett D.S."/>
        </authorList>
    </citation>
    <scope>NUCLEOTIDE SEQUENCE [LARGE SCALE GENOMIC DNA]</scope>
    <source>
        <strain evidence="3 4">ATCC 11539</strain>
    </source>
</reference>
<dbReference type="Proteomes" id="UP000030669">
    <property type="component" value="Unassembled WGS sequence"/>
</dbReference>
<keyword evidence="2" id="KW-0812">Transmembrane</keyword>
<dbReference type="GeneID" id="19299142"/>
<keyword evidence="4" id="KW-1185">Reference proteome</keyword>
<dbReference type="AlphaFoldDB" id="S7QG86"/>
<dbReference type="EMBL" id="KB469298">
    <property type="protein sequence ID" value="EPQ58198.1"/>
    <property type="molecule type" value="Genomic_DNA"/>
</dbReference>
<proteinExistence type="predicted"/>
<name>S7QG86_GLOTA</name>
<dbReference type="HOGENOM" id="CLU_072392_1_0_1"/>
<gene>
    <name evidence="3" type="ORF">GLOTRDRAFT_110068</name>
</gene>
<evidence type="ECO:0000313" key="4">
    <source>
        <dbReference type="Proteomes" id="UP000030669"/>
    </source>
</evidence>
<organism evidence="3 4">
    <name type="scientific">Gloeophyllum trabeum (strain ATCC 11539 / FP-39264 / Madison 617)</name>
    <name type="common">Brown rot fungus</name>
    <dbReference type="NCBI Taxonomy" id="670483"/>
    <lineage>
        <taxon>Eukaryota</taxon>
        <taxon>Fungi</taxon>
        <taxon>Dikarya</taxon>
        <taxon>Basidiomycota</taxon>
        <taxon>Agaricomycotina</taxon>
        <taxon>Agaricomycetes</taxon>
        <taxon>Gloeophyllales</taxon>
        <taxon>Gloeophyllaceae</taxon>
        <taxon>Gloeophyllum</taxon>
    </lineage>
</organism>
<feature type="transmembrane region" description="Helical" evidence="2">
    <location>
        <begin position="46"/>
        <end position="66"/>
    </location>
</feature>
<accession>S7QG86</accession>
<feature type="region of interest" description="Disordered" evidence="1">
    <location>
        <begin position="199"/>
        <end position="242"/>
    </location>
</feature>
<dbReference type="eggNOG" id="ENOG502SQCM">
    <property type="taxonomic scope" value="Eukaryota"/>
</dbReference>
<evidence type="ECO:0000256" key="1">
    <source>
        <dbReference type="SAM" id="MobiDB-lite"/>
    </source>
</evidence>
<feature type="region of interest" description="Disordered" evidence="1">
    <location>
        <begin position="152"/>
        <end position="186"/>
    </location>
</feature>
<dbReference type="STRING" id="670483.S7QG86"/>
<feature type="transmembrane region" description="Helical" evidence="2">
    <location>
        <begin position="78"/>
        <end position="95"/>
    </location>
</feature>